<feature type="region of interest" description="Disordered" evidence="1">
    <location>
        <begin position="60"/>
        <end position="111"/>
    </location>
</feature>
<keyword evidence="3" id="KW-1185">Reference proteome</keyword>
<organism evidence="2 3">
    <name type="scientific">Methylosinus trichosporium (strain ATCC 35070 / NCIMB 11131 / UNIQEM 75 / OB3b)</name>
    <dbReference type="NCBI Taxonomy" id="595536"/>
    <lineage>
        <taxon>Bacteria</taxon>
        <taxon>Pseudomonadati</taxon>
        <taxon>Pseudomonadota</taxon>
        <taxon>Alphaproteobacteria</taxon>
        <taxon>Hyphomicrobiales</taxon>
        <taxon>Methylocystaceae</taxon>
        <taxon>Methylosinus</taxon>
    </lineage>
</organism>
<evidence type="ECO:0000313" key="2">
    <source>
        <dbReference type="EMBL" id="ATQ67596.1"/>
    </source>
</evidence>
<dbReference type="EMBL" id="CP023737">
    <property type="protein sequence ID" value="ATQ67596.1"/>
    <property type="molecule type" value="Genomic_DNA"/>
</dbReference>
<dbReference type="AlphaFoldDB" id="A0A2D2CY06"/>
<evidence type="ECO:0000256" key="1">
    <source>
        <dbReference type="SAM" id="MobiDB-lite"/>
    </source>
</evidence>
<protein>
    <submittedName>
        <fullName evidence="2">Uncharacterized protein</fullName>
    </submittedName>
</protein>
<name>A0A2D2CY06_METT3</name>
<dbReference type="RefSeq" id="WP_003611338.1">
    <property type="nucleotide sequence ID" value="NZ_ADVE02000001.1"/>
</dbReference>
<dbReference type="STRING" id="595536.GCA_000178815_03835"/>
<dbReference type="KEGG" id="mtw:CQW49_06615"/>
<sequence length="132" mass="12780">MGPKEFGRRGVAAPPVVTNAPQGLPGVLALSPARKRSLAIALVALGAGSLGGFAAYEAAAPSDCPREGDPPQGECAHKSGGGHGGSSSRSGWFFGGSGGHDSSGSSHTGGSSSIRSFFGGFGHMGFGHGGGS</sequence>
<feature type="compositionally biased region" description="Low complexity" evidence="1">
    <location>
        <begin position="102"/>
        <end position="111"/>
    </location>
</feature>
<dbReference type="Proteomes" id="UP000230709">
    <property type="component" value="Chromosome"/>
</dbReference>
<proteinExistence type="predicted"/>
<evidence type="ECO:0000313" key="3">
    <source>
        <dbReference type="Proteomes" id="UP000230709"/>
    </source>
</evidence>
<gene>
    <name evidence="2" type="ORF">CQW49_06615</name>
</gene>
<reference evidence="3" key="1">
    <citation type="submission" date="2017-10" db="EMBL/GenBank/DDBJ databases">
        <title>Completed PacBio SMRT sequence of Methylosinus trichosporium OB3b reveals presence of a third large plasmid.</title>
        <authorList>
            <person name="Charles T.C."/>
            <person name="Lynch M.D.J."/>
            <person name="Heil J.R."/>
            <person name="Cheng J."/>
        </authorList>
    </citation>
    <scope>NUCLEOTIDE SEQUENCE [LARGE SCALE GENOMIC DNA]</scope>
    <source>
        <strain evidence="3">OB3b</strain>
    </source>
</reference>
<accession>A0A2D2CY06</accession>